<evidence type="ECO:0000313" key="2">
    <source>
        <dbReference type="EMBL" id="RAV98195.1"/>
    </source>
</evidence>
<feature type="region of interest" description="Disordered" evidence="1">
    <location>
        <begin position="46"/>
        <end position="69"/>
    </location>
</feature>
<dbReference type="AlphaFoldDB" id="A0A364XWR5"/>
<keyword evidence="3" id="KW-1185">Reference proteome</keyword>
<accession>A0A364XWR5</accession>
<dbReference type="Proteomes" id="UP000251889">
    <property type="component" value="Unassembled WGS sequence"/>
</dbReference>
<gene>
    <name evidence="2" type="ORF">DQQ10_24635</name>
</gene>
<dbReference type="EMBL" id="QMFY01000020">
    <property type="protein sequence ID" value="RAV98195.1"/>
    <property type="molecule type" value="Genomic_DNA"/>
</dbReference>
<feature type="compositionally biased region" description="Basic and acidic residues" evidence="1">
    <location>
        <begin position="60"/>
        <end position="69"/>
    </location>
</feature>
<proteinExistence type="predicted"/>
<protein>
    <submittedName>
        <fullName evidence="2">Uncharacterized protein</fullName>
    </submittedName>
</protein>
<evidence type="ECO:0000313" key="3">
    <source>
        <dbReference type="Proteomes" id="UP000251889"/>
    </source>
</evidence>
<sequence length="69" mass="7905">MLQMNVSHMKKAAYYIVRIYTRLTEKDCTPLRLVTLVANGIATGRAGDAKNEKRAHRKVNPFEKETNEL</sequence>
<evidence type="ECO:0000256" key="1">
    <source>
        <dbReference type="SAM" id="MobiDB-lite"/>
    </source>
</evidence>
<reference evidence="2 3" key="1">
    <citation type="submission" date="2018-06" db="EMBL/GenBank/DDBJ databases">
        <title>Chryseolinea flavus sp. nov., a member of the phylum Bacteroidetes isolated from soil.</title>
        <authorList>
            <person name="Li Y."/>
            <person name="Wang J."/>
        </authorList>
    </citation>
    <scope>NUCLEOTIDE SEQUENCE [LARGE SCALE GENOMIC DNA]</scope>
    <source>
        <strain evidence="2 3">SDU1-6</strain>
    </source>
</reference>
<comment type="caution">
    <text evidence="2">The sequence shown here is derived from an EMBL/GenBank/DDBJ whole genome shotgun (WGS) entry which is preliminary data.</text>
</comment>
<organism evidence="2 3">
    <name type="scientific">Pseudochryseolinea flava</name>
    <dbReference type="NCBI Taxonomy" id="2059302"/>
    <lineage>
        <taxon>Bacteria</taxon>
        <taxon>Pseudomonadati</taxon>
        <taxon>Bacteroidota</taxon>
        <taxon>Cytophagia</taxon>
        <taxon>Cytophagales</taxon>
        <taxon>Fulvivirgaceae</taxon>
        <taxon>Pseudochryseolinea</taxon>
    </lineage>
</organism>
<name>A0A364XWR5_9BACT</name>